<evidence type="ECO:0000256" key="8">
    <source>
        <dbReference type="ARBA" id="ARBA00023170"/>
    </source>
</evidence>
<dbReference type="AlphaFoldDB" id="A0AAV1IY18"/>
<dbReference type="GO" id="GO:0004984">
    <property type="term" value="F:olfactory receptor activity"/>
    <property type="evidence" value="ECO:0007669"/>
    <property type="project" value="InterPro"/>
</dbReference>
<dbReference type="PANTHER" id="PTHR21137:SF35">
    <property type="entry name" value="ODORANT RECEPTOR 19A-RELATED"/>
    <property type="match status" value="1"/>
</dbReference>
<dbReference type="GO" id="GO:0007165">
    <property type="term" value="P:signal transduction"/>
    <property type="evidence" value="ECO:0007669"/>
    <property type="project" value="UniProtKB-KW"/>
</dbReference>
<feature type="transmembrane region" description="Helical" evidence="10">
    <location>
        <begin position="157"/>
        <end position="178"/>
    </location>
</feature>
<name>A0AAV1IY18_9NEOP</name>
<evidence type="ECO:0000256" key="9">
    <source>
        <dbReference type="ARBA" id="ARBA00023224"/>
    </source>
</evidence>
<evidence type="ECO:0000256" key="3">
    <source>
        <dbReference type="ARBA" id="ARBA00022606"/>
    </source>
</evidence>
<comment type="subcellular location">
    <subcellularLocation>
        <location evidence="1">Cell membrane</location>
        <topology evidence="1">Multi-pass membrane protein</topology>
    </subcellularLocation>
</comment>
<keyword evidence="8" id="KW-0675">Receptor</keyword>
<protein>
    <submittedName>
        <fullName evidence="11">Uncharacterized protein</fullName>
    </submittedName>
</protein>
<dbReference type="GO" id="GO:0005886">
    <property type="term" value="C:plasma membrane"/>
    <property type="evidence" value="ECO:0007669"/>
    <property type="project" value="UniProtKB-SubCell"/>
</dbReference>
<sequence length="181" mass="20435">MILFLMMLSMIITVDAFTMVTLIIFKYKFVTLKNYFEDLKEDVERICAIGNSEMAAEKLAIGLLEGVVMHKELLRLSKEIDKAFGTVMACQLCQSSGSAVSLLLQIAASLLSDSIFYCGWHMCPTRSRGRNLRKIVSIACVQAQRPLVMKAFKMLKLTYATFLQVIRGTYSVFALFYAQNK</sequence>
<keyword evidence="12" id="KW-1185">Reference proteome</keyword>
<keyword evidence="7 10" id="KW-0472">Membrane</keyword>
<dbReference type="GO" id="GO:0005549">
    <property type="term" value="F:odorant binding"/>
    <property type="evidence" value="ECO:0007669"/>
    <property type="project" value="InterPro"/>
</dbReference>
<evidence type="ECO:0000256" key="10">
    <source>
        <dbReference type="SAM" id="Phobius"/>
    </source>
</evidence>
<evidence type="ECO:0000256" key="7">
    <source>
        <dbReference type="ARBA" id="ARBA00023136"/>
    </source>
</evidence>
<dbReference type="InterPro" id="IPR004117">
    <property type="entry name" value="7tm6_olfct_rcpt"/>
</dbReference>
<comment type="caution">
    <text evidence="11">The sequence shown here is derived from an EMBL/GenBank/DDBJ whole genome shotgun (WGS) entry which is preliminary data.</text>
</comment>
<dbReference type="PANTHER" id="PTHR21137">
    <property type="entry name" value="ODORANT RECEPTOR"/>
    <property type="match status" value="1"/>
</dbReference>
<keyword evidence="6 10" id="KW-1133">Transmembrane helix</keyword>
<keyword evidence="2" id="KW-1003">Cell membrane</keyword>
<dbReference type="EMBL" id="CAVLEF010000003">
    <property type="protein sequence ID" value="CAK1542129.1"/>
    <property type="molecule type" value="Genomic_DNA"/>
</dbReference>
<dbReference type="Proteomes" id="UP001497472">
    <property type="component" value="Unassembled WGS sequence"/>
</dbReference>
<evidence type="ECO:0000313" key="11">
    <source>
        <dbReference type="EMBL" id="CAK1542129.1"/>
    </source>
</evidence>
<reference evidence="11 12" key="1">
    <citation type="submission" date="2023-11" db="EMBL/GenBank/DDBJ databases">
        <authorList>
            <person name="Okamura Y."/>
        </authorList>
    </citation>
    <scope>NUCLEOTIDE SEQUENCE [LARGE SCALE GENOMIC DNA]</scope>
</reference>
<evidence type="ECO:0000256" key="5">
    <source>
        <dbReference type="ARBA" id="ARBA00022725"/>
    </source>
</evidence>
<feature type="transmembrane region" description="Helical" evidence="10">
    <location>
        <begin position="6"/>
        <end position="25"/>
    </location>
</feature>
<evidence type="ECO:0000256" key="2">
    <source>
        <dbReference type="ARBA" id="ARBA00022475"/>
    </source>
</evidence>
<organism evidence="11 12">
    <name type="scientific">Leptosia nina</name>
    <dbReference type="NCBI Taxonomy" id="320188"/>
    <lineage>
        <taxon>Eukaryota</taxon>
        <taxon>Metazoa</taxon>
        <taxon>Ecdysozoa</taxon>
        <taxon>Arthropoda</taxon>
        <taxon>Hexapoda</taxon>
        <taxon>Insecta</taxon>
        <taxon>Pterygota</taxon>
        <taxon>Neoptera</taxon>
        <taxon>Endopterygota</taxon>
        <taxon>Lepidoptera</taxon>
        <taxon>Glossata</taxon>
        <taxon>Ditrysia</taxon>
        <taxon>Papilionoidea</taxon>
        <taxon>Pieridae</taxon>
        <taxon>Pierinae</taxon>
        <taxon>Leptosia</taxon>
    </lineage>
</organism>
<keyword evidence="4 10" id="KW-0812">Transmembrane</keyword>
<evidence type="ECO:0000256" key="1">
    <source>
        <dbReference type="ARBA" id="ARBA00004651"/>
    </source>
</evidence>
<keyword evidence="3" id="KW-0716">Sensory transduction</keyword>
<keyword evidence="5" id="KW-0552">Olfaction</keyword>
<proteinExistence type="predicted"/>
<gene>
    <name evidence="11" type="ORF">LNINA_LOCUS2050</name>
</gene>
<evidence type="ECO:0000256" key="4">
    <source>
        <dbReference type="ARBA" id="ARBA00022692"/>
    </source>
</evidence>
<evidence type="ECO:0000256" key="6">
    <source>
        <dbReference type="ARBA" id="ARBA00022989"/>
    </source>
</evidence>
<accession>A0AAV1IY18</accession>
<keyword evidence="9" id="KW-0807">Transducer</keyword>
<evidence type="ECO:0000313" key="12">
    <source>
        <dbReference type="Proteomes" id="UP001497472"/>
    </source>
</evidence>